<dbReference type="PANTHER" id="PTHR43780">
    <property type="entry name" value="1-AMINOCYCLOPROPANE-1-CARBOXYLATE DEAMINASE-RELATED"/>
    <property type="match status" value="1"/>
</dbReference>
<dbReference type="InterPro" id="IPR027278">
    <property type="entry name" value="ACCD_DCysDesulf"/>
</dbReference>
<sequence>MSDRARLAVLPTPVHPAERLHAVLGGAPIWIKRDDLSGFGVAGNKARPLEFLLGDALRRSRDLLVTGGGPDSNFVAAAALAARVTGLGCDVVTTVADGAPDGANLQLARAAGARLHRVAHRREQIDAAVEELAARRSVQGHRPVAVPRGGSTPLGAAGFARAAGELADQVASGRLPEPAVITIAVGSGGSAAGLLAGLAATGLRSRLLGFSVSRPPAEADAVVRRLATDCAAAAGTPPPGPDRWEIHDARGPGFGVAGADDRAAAVLALRTEGLLLDDTYGAKAFAGTLRHVRGGGPGPVLYWHTGGLPSAVAHLGDTADAAGPPERGGDPL</sequence>
<dbReference type="GO" id="GO:0019148">
    <property type="term" value="F:D-cysteine desulfhydrase activity"/>
    <property type="evidence" value="ECO:0007669"/>
    <property type="project" value="TreeGrafter"/>
</dbReference>
<evidence type="ECO:0000256" key="3">
    <source>
        <dbReference type="ARBA" id="ARBA00022898"/>
    </source>
</evidence>
<dbReference type="STRING" id="260086.SAMN05216207_1011104"/>
<evidence type="ECO:0000313" key="7">
    <source>
        <dbReference type="EMBL" id="SFN26260.1"/>
    </source>
</evidence>
<keyword evidence="8" id="KW-1185">Reference proteome</keyword>
<feature type="modified residue" description="N6-(pyridoxal phosphate)lysine" evidence="5">
    <location>
        <position position="45"/>
    </location>
</feature>
<dbReference type="InterPro" id="IPR036052">
    <property type="entry name" value="TrpB-like_PALP_sf"/>
</dbReference>
<evidence type="ECO:0000313" key="8">
    <source>
        <dbReference type="Proteomes" id="UP000199614"/>
    </source>
</evidence>
<accession>A0A1I4XM11</accession>
<dbReference type="EMBL" id="FOUY01000011">
    <property type="protein sequence ID" value="SFN26260.1"/>
    <property type="molecule type" value="Genomic_DNA"/>
</dbReference>
<dbReference type="RefSeq" id="WP_177238439.1">
    <property type="nucleotide sequence ID" value="NZ_FOUY01000011.1"/>
</dbReference>
<dbReference type="Gene3D" id="3.40.50.1100">
    <property type="match status" value="2"/>
</dbReference>
<protein>
    <submittedName>
        <fullName evidence="7">D-cysteine desulfhydrase</fullName>
    </submittedName>
</protein>
<evidence type="ECO:0000259" key="6">
    <source>
        <dbReference type="Pfam" id="PF00291"/>
    </source>
</evidence>
<gene>
    <name evidence="7" type="ORF">SAMN05216207_1011104</name>
</gene>
<dbReference type="SUPFAM" id="SSF53686">
    <property type="entry name" value="Tryptophan synthase beta subunit-like PLP-dependent enzymes"/>
    <property type="match status" value="1"/>
</dbReference>
<keyword evidence="3 5" id="KW-0663">Pyridoxal phosphate</keyword>
<organism evidence="7 8">
    <name type="scientific">Pseudonocardia ammonioxydans</name>
    <dbReference type="NCBI Taxonomy" id="260086"/>
    <lineage>
        <taxon>Bacteria</taxon>
        <taxon>Bacillati</taxon>
        <taxon>Actinomycetota</taxon>
        <taxon>Actinomycetes</taxon>
        <taxon>Pseudonocardiales</taxon>
        <taxon>Pseudonocardiaceae</taxon>
        <taxon>Pseudonocardia</taxon>
    </lineage>
</organism>
<evidence type="ECO:0000256" key="5">
    <source>
        <dbReference type="PIRSR" id="PIRSR006278-2"/>
    </source>
</evidence>
<dbReference type="GO" id="GO:1901605">
    <property type="term" value="P:alpha-amino acid metabolic process"/>
    <property type="evidence" value="ECO:0007669"/>
    <property type="project" value="UniProtKB-ARBA"/>
</dbReference>
<evidence type="ECO:0000256" key="4">
    <source>
        <dbReference type="PIRSR" id="PIRSR006278-1"/>
    </source>
</evidence>
<feature type="active site" description="Nucleophile" evidence="4">
    <location>
        <position position="72"/>
    </location>
</feature>
<dbReference type="Pfam" id="PF00291">
    <property type="entry name" value="PALP"/>
    <property type="match status" value="1"/>
</dbReference>
<comment type="cofactor">
    <cofactor evidence="1">
        <name>pyridoxal 5'-phosphate</name>
        <dbReference type="ChEBI" id="CHEBI:597326"/>
    </cofactor>
</comment>
<proteinExistence type="inferred from homology"/>
<dbReference type="PIRSF" id="PIRSF006278">
    <property type="entry name" value="ACCD_DCysDesulf"/>
    <property type="match status" value="1"/>
</dbReference>
<evidence type="ECO:0000256" key="2">
    <source>
        <dbReference type="ARBA" id="ARBA00008639"/>
    </source>
</evidence>
<dbReference type="PANTHER" id="PTHR43780:SF2">
    <property type="entry name" value="1-AMINOCYCLOPROPANE-1-CARBOXYLATE DEAMINASE-RELATED"/>
    <property type="match status" value="1"/>
</dbReference>
<reference evidence="7 8" key="1">
    <citation type="submission" date="2016-10" db="EMBL/GenBank/DDBJ databases">
        <authorList>
            <person name="de Groot N.N."/>
        </authorList>
    </citation>
    <scope>NUCLEOTIDE SEQUENCE [LARGE SCALE GENOMIC DNA]</scope>
    <source>
        <strain evidence="7 8">CGMCC 4.1877</strain>
    </source>
</reference>
<dbReference type="InterPro" id="IPR001926">
    <property type="entry name" value="TrpB-like_PALP"/>
</dbReference>
<evidence type="ECO:0000256" key="1">
    <source>
        <dbReference type="ARBA" id="ARBA00001933"/>
    </source>
</evidence>
<name>A0A1I4XM11_PSUAM</name>
<dbReference type="Proteomes" id="UP000199614">
    <property type="component" value="Unassembled WGS sequence"/>
</dbReference>
<feature type="domain" description="Tryptophan synthase beta chain-like PALP" evidence="6">
    <location>
        <begin position="7"/>
        <end position="306"/>
    </location>
</feature>
<dbReference type="AlphaFoldDB" id="A0A1I4XM11"/>
<comment type="similarity">
    <text evidence="2">Belongs to the ACC deaminase/D-cysteine desulfhydrase family.</text>
</comment>